<dbReference type="AlphaFoldDB" id="A0AAU8BFE9"/>
<protein>
    <submittedName>
        <fullName evidence="2">Uncharacterized protein</fullName>
    </submittedName>
</protein>
<dbReference type="EMBL" id="CP115920">
    <property type="protein sequence ID" value="XCD15360.1"/>
    <property type="molecule type" value="Genomic_DNA"/>
</dbReference>
<accession>A0AAU8BFE9</accession>
<proteinExistence type="predicted"/>
<gene>
    <name evidence="2" type="ORF">PG915_12295</name>
</gene>
<feature type="transmembrane region" description="Helical" evidence="1">
    <location>
        <begin position="74"/>
        <end position="92"/>
    </location>
</feature>
<dbReference type="RefSeq" id="WP_353496782.1">
    <property type="nucleotide sequence ID" value="NZ_CP115920.1"/>
</dbReference>
<keyword evidence="1" id="KW-0472">Membrane</keyword>
<keyword evidence="1" id="KW-0812">Transmembrane</keyword>
<sequence length="124" mass="14327">MKRTINFFPLLLTLLTMLLLSSVAESISETRYSYQPAVVNPERAPDLANENQLLRPSTWRVPSHKAQFRPSDPLPWLIVAFSLTSWFVLSQLRCTFPSSYLAFANPRLGGWQESNLQFRFIHSR</sequence>
<name>A0AAU8BFE9_9VIBR</name>
<reference evidence="2" key="1">
    <citation type="submission" date="2023-01" db="EMBL/GenBank/DDBJ databases">
        <title>Vibrio sp. CB1-14 genome sequencing.</title>
        <authorList>
            <person name="Otstavnykh N."/>
            <person name="Isaeva M."/>
            <person name="Meleshko D."/>
        </authorList>
    </citation>
    <scope>NUCLEOTIDE SEQUENCE</scope>
    <source>
        <strain evidence="2">CB1-14</strain>
    </source>
</reference>
<keyword evidence="1" id="KW-1133">Transmembrane helix</keyword>
<evidence type="ECO:0000256" key="1">
    <source>
        <dbReference type="SAM" id="Phobius"/>
    </source>
</evidence>
<organism evidence="2">
    <name type="scientific">Vibrio chaetopteri</name>
    <dbReference type="NCBI Taxonomy" id="3016528"/>
    <lineage>
        <taxon>Bacteria</taxon>
        <taxon>Pseudomonadati</taxon>
        <taxon>Pseudomonadota</taxon>
        <taxon>Gammaproteobacteria</taxon>
        <taxon>Vibrionales</taxon>
        <taxon>Vibrionaceae</taxon>
        <taxon>Vibrio</taxon>
    </lineage>
</organism>
<dbReference type="KEGG" id="vck:PG915_12295"/>
<evidence type="ECO:0000313" key="2">
    <source>
        <dbReference type="EMBL" id="XCD15360.1"/>
    </source>
</evidence>